<keyword evidence="4" id="KW-0717">Septation</keyword>
<comment type="caution">
    <text evidence="8">The sequence shown here is derived from an EMBL/GenBank/DDBJ whole genome shotgun (WGS) entry which is preliminary data.</text>
</comment>
<comment type="subunit">
    <text evidence="4">Homodimer. Polymerizes to form a dynamic ring structure in a strictly GTP-dependent manner. Interacts directly with several other division proteins.</text>
</comment>
<keyword evidence="4" id="KW-0131">Cell cycle</keyword>
<dbReference type="GO" id="GO:0032153">
    <property type="term" value="C:cell division site"/>
    <property type="evidence" value="ECO:0007669"/>
    <property type="project" value="UniProtKB-UniRule"/>
</dbReference>
<feature type="binding site" evidence="4">
    <location>
        <begin position="111"/>
        <end position="113"/>
    </location>
    <ligand>
        <name>GTP</name>
        <dbReference type="ChEBI" id="CHEBI:37565"/>
    </ligand>
</feature>
<dbReference type="CDD" id="cd02201">
    <property type="entry name" value="FtsZ_type1"/>
    <property type="match status" value="1"/>
</dbReference>
<comment type="subcellular location">
    <subcellularLocation>
        <location evidence="4">Cytoplasm</location>
    </subcellularLocation>
    <text evidence="4">Assembles at midcell at the inner surface of the cytoplasmic membrane.</text>
</comment>
<dbReference type="RefSeq" id="WP_075079955.1">
    <property type="nucleotide sequence ID" value="NZ_BDCO01000002.1"/>
</dbReference>
<proteinExistence type="inferred from homology"/>
<dbReference type="InParanoid" id="A0A146GC88"/>
<feature type="binding site" evidence="4">
    <location>
        <position position="142"/>
    </location>
    <ligand>
        <name>GTP</name>
        <dbReference type="ChEBI" id="CHEBI:37565"/>
    </ligand>
</feature>
<keyword evidence="2 4" id="KW-0547">Nucleotide-binding</keyword>
<feature type="binding site" evidence="4">
    <location>
        <position position="146"/>
    </location>
    <ligand>
        <name>GTP</name>
        <dbReference type="ChEBI" id="CHEBI:37565"/>
    </ligand>
</feature>
<comment type="similarity">
    <text evidence="1 4">Belongs to the FtsZ family.</text>
</comment>
<evidence type="ECO:0000256" key="1">
    <source>
        <dbReference type="ARBA" id="ARBA00009690"/>
    </source>
</evidence>
<dbReference type="HAMAP" id="MF_00909">
    <property type="entry name" value="FtsZ"/>
    <property type="match status" value="1"/>
</dbReference>
<dbReference type="GO" id="GO:0005525">
    <property type="term" value="F:GTP binding"/>
    <property type="evidence" value="ECO:0007669"/>
    <property type="project" value="UniProtKB-UniRule"/>
</dbReference>
<keyword evidence="4" id="KW-0963">Cytoplasm</keyword>
<dbReference type="STRING" id="690879.TSACC_22742"/>
<organism evidence="8 9">
    <name type="scientific">Terrimicrobium sacchariphilum</name>
    <dbReference type="NCBI Taxonomy" id="690879"/>
    <lineage>
        <taxon>Bacteria</taxon>
        <taxon>Pseudomonadati</taxon>
        <taxon>Verrucomicrobiota</taxon>
        <taxon>Terrimicrobiia</taxon>
        <taxon>Terrimicrobiales</taxon>
        <taxon>Terrimicrobiaceae</taxon>
        <taxon>Terrimicrobium</taxon>
    </lineage>
</organism>
<sequence length="474" mass="49373">MISYPRSEAGEPASVQALVLGLGNAGVHLVDRLTMSGIADADFIALNTDAQSLTSSITQTKIALGQKVTRGLGTGGDPEVGYEAAQESLGEIRSALEGAQIVFLCTGLGGGTGSGVAPVIAESAREAGAIVISIVTSPFSFEGKRRSAQAREGLAGVAEFSHAVLHFENDRMSELASPRAGIEETFSISDNFLGSAVISLLEILRGGAPLPVGLADVLSVLGGGSAAALFGRGEATGDNRAHEALERALKSPLLDRGRLLAESHAIISHISGPASLSFAEVAAIMRELGKHVADSAQLFLGVTSLRDANAPITVTLIGNYSGGEHDSPPVTEHHAVERPAPRQRPTFAAPTPHHEAEESTTAPRQRYAPSPVAEEPAPLFSEPVVEPVAEAPEAPAPVSAPPAARPAATREHRPAAAPKQQPQPVAPPTAPKVKQETLQFESVARGRFEKSEPTIVEGEDLDVPTFLRMRGKTR</sequence>
<dbReference type="GO" id="GO:0000917">
    <property type="term" value="P:division septum assembly"/>
    <property type="evidence" value="ECO:0007669"/>
    <property type="project" value="UniProtKB-KW"/>
</dbReference>
<comment type="function">
    <text evidence="4">Essential cell division protein that forms a contractile ring structure (Z ring) at the future cell division site. The regulation of the ring assembly controls the timing and the location of cell division. One of the functions of the FtsZ ring is to recruit other cell division proteins to the septum to produce a new cell wall between the dividing cells. Binds GTP and shows GTPase activity.</text>
</comment>
<evidence type="ECO:0000256" key="4">
    <source>
        <dbReference type="HAMAP-Rule" id="MF_00909"/>
    </source>
</evidence>
<dbReference type="GO" id="GO:0005874">
    <property type="term" value="C:microtubule"/>
    <property type="evidence" value="ECO:0007669"/>
    <property type="project" value="InterPro"/>
</dbReference>
<dbReference type="InterPro" id="IPR020805">
    <property type="entry name" value="Cell_div_FtsZ_CS"/>
</dbReference>
<evidence type="ECO:0000256" key="2">
    <source>
        <dbReference type="ARBA" id="ARBA00022741"/>
    </source>
</evidence>
<dbReference type="GO" id="GO:0005737">
    <property type="term" value="C:cytoplasm"/>
    <property type="evidence" value="ECO:0007669"/>
    <property type="project" value="UniProtKB-SubCell"/>
</dbReference>
<dbReference type="InterPro" id="IPR008280">
    <property type="entry name" value="Tub_FtsZ_C"/>
</dbReference>
<dbReference type="OrthoDB" id="9813375at2"/>
<evidence type="ECO:0000313" key="9">
    <source>
        <dbReference type="Proteomes" id="UP000076023"/>
    </source>
</evidence>
<dbReference type="SUPFAM" id="SSF55307">
    <property type="entry name" value="Tubulin C-terminal domain-like"/>
    <property type="match status" value="1"/>
</dbReference>
<evidence type="ECO:0000256" key="5">
    <source>
        <dbReference type="SAM" id="MobiDB-lite"/>
    </source>
</evidence>
<evidence type="ECO:0000313" key="8">
    <source>
        <dbReference type="EMBL" id="GAT34317.1"/>
    </source>
</evidence>
<keyword evidence="3 4" id="KW-0342">GTP-binding</keyword>
<feature type="region of interest" description="Disordered" evidence="5">
    <location>
        <begin position="323"/>
        <end position="376"/>
    </location>
</feature>
<dbReference type="GO" id="GO:0043093">
    <property type="term" value="P:FtsZ-dependent cytokinesis"/>
    <property type="evidence" value="ECO:0007669"/>
    <property type="project" value="UniProtKB-UniRule"/>
</dbReference>
<gene>
    <name evidence="4" type="primary">ftsZ</name>
    <name evidence="8" type="ORF">TSACC_22742</name>
</gene>
<dbReference type="PRINTS" id="PR00423">
    <property type="entry name" value="CELLDVISFTSZ"/>
</dbReference>
<dbReference type="GO" id="GO:0051258">
    <property type="term" value="P:protein polymerization"/>
    <property type="evidence" value="ECO:0007669"/>
    <property type="project" value="UniProtKB-UniRule"/>
</dbReference>
<dbReference type="EMBL" id="BDCO01000002">
    <property type="protein sequence ID" value="GAT34317.1"/>
    <property type="molecule type" value="Genomic_DNA"/>
</dbReference>
<feature type="compositionally biased region" description="Pro residues" evidence="5">
    <location>
        <begin position="394"/>
        <end position="404"/>
    </location>
</feature>
<dbReference type="GO" id="GO:0003924">
    <property type="term" value="F:GTPase activity"/>
    <property type="evidence" value="ECO:0007669"/>
    <property type="project" value="UniProtKB-UniRule"/>
</dbReference>
<feature type="domain" description="Tubulin/FtsZ GTPase" evidence="6">
    <location>
        <begin position="16"/>
        <end position="208"/>
    </location>
</feature>
<dbReference type="InterPro" id="IPR018316">
    <property type="entry name" value="Tubulin/FtsZ_2-layer-sand-dom"/>
</dbReference>
<dbReference type="PANTHER" id="PTHR30314">
    <property type="entry name" value="CELL DIVISION PROTEIN FTSZ-RELATED"/>
    <property type="match status" value="1"/>
</dbReference>
<dbReference type="InterPro" id="IPR036525">
    <property type="entry name" value="Tubulin/FtsZ_GTPase_sf"/>
</dbReference>
<accession>A0A146GC88</accession>
<protein>
    <recommendedName>
        <fullName evidence="4">Cell division protein FtsZ</fullName>
    </recommendedName>
</protein>
<feature type="region of interest" description="Disordered" evidence="5">
    <location>
        <begin position="391"/>
        <end position="434"/>
    </location>
</feature>
<comment type="caution">
    <text evidence="4">Lacks conserved residue(s) required for the propagation of feature annotation.</text>
</comment>
<name>A0A146GC88_TERSA</name>
<dbReference type="FunCoup" id="A0A146GC88">
    <property type="interactions" value="496"/>
</dbReference>
<dbReference type="InterPro" id="IPR017975">
    <property type="entry name" value="Tubulin_CS"/>
</dbReference>
<dbReference type="InterPro" id="IPR024757">
    <property type="entry name" value="FtsZ_C"/>
</dbReference>
<feature type="binding site" evidence="4">
    <location>
        <position position="190"/>
    </location>
    <ligand>
        <name>GTP</name>
        <dbReference type="ChEBI" id="CHEBI:37565"/>
    </ligand>
</feature>
<evidence type="ECO:0000256" key="3">
    <source>
        <dbReference type="ARBA" id="ARBA00023134"/>
    </source>
</evidence>
<dbReference type="Gene3D" id="3.40.50.1440">
    <property type="entry name" value="Tubulin/FtsZ, GTPase domain"/>
    <property type="match status" value="1"/>
</dbReference>
<feature type="compositionally biased region" description="Basic and acidic residues" evidence="5">
    <location>
        <begin position="323"/>
        <end position="340"/>
    </location>
</feature>
<dbReference type="InterPro" id="IPR045061">
    <property type="entry name" value="FtsZ/CetZ"/>
</dbReference>
<reference evidence="9" key="1">
    <citation type="journal article" date="2017" name="Genome Announc.">
        <title>Draft Genome Sequence of Terrimicrobium sacchariphilum NM-5T, a Facultative Anaerobic Soil Bacterium of the Class Spartobacteria.</title>
        <authorList>
            <person name="Qiu Y.L."/>
            <person name="Tourlousse D.M."/>
            <person name="Matsuura N."/>
            <person name="Ohashi A."/>
            <person name="Sekiguchi Y."/>
        </authorList>
    </citation>
    <scope>NUCLEOTIDE SEQUENCE [LARGE SCALE GENOMIC DNA]</scope>
    <source>
        <strain evidence="9">NM-5</strain>
    </source>
</reference>
<dbReference type="InterPro" id="IPR000158">
    <property type="entry name" value="Cell_div_FtsZ"/>
</dbReference>
<dbReference type="Pfam" id="PF00091">
    <property type="entry name" value="Tubulin"/>
    <property type="match status" value="1"/>
</dbReference>
<evidence type="ECO:0000259" key="6">
    <source>
        <dbReference type="SMART" id="SM00864"/>
    </source>
</evidence>
<dbReference type="SMART" id="SM00864">
    <property type="entry name" value="Tubulin"/>
    <property type="match status" value="1"/>
</dbReference>
<dbReference type="PROSITE" id="PS00227">
    <property type="entry name" value="TUBULIN"/>
    <property type="match status" value="1"/>
</dbReference>
<dbReference type="PROSITE" id="PS01134">
    <property type="entry name" value="FTSZ_1"/>
    <property type="match status" value="1"/>
</dbReference>
<evidence type="ECO:0000259" key="7">
    <source>
        <dbReference type="SMART" id="SM00865"/>
    </source>
</evidence>
<dbReference type="Proteomes" id="UP000076023">
    <property type="component" value="Unassembled WGS sequence"/>
</dbReference>
<dbReference type="Pfam" id="PF12327">
    <property type="entry name" value="FtsZ_C"/>
    <property type="match status" value="1"/>
</dbReference>
<dbReference type="AlphaFoldDB" id="A0A146GC88"/>
<dbReference type="GO" id="GO:0007017">
    <property type="term" value="P:microtubule-based process"/>
    <property type="evidence" value="ECO:0007669"/>
    <property type="project" value="InterPro"/>
</dbReference>
<dbReference type="SMART" id="SM00865">
    <property type="entry name" value="Tubulin_C"/>
    <property type="match status" value="1"/>
</dbReference>
<feature type="domain" description="Tubulin/FtsZ 2-layer sandwich" evidence="7">
    <location>
        <begin position="210"/>
        <end position="326"/>
    </location>
</feature>
<dbReference type="InterPro" id="IPR003008">
    <property type="entry name" value="Tubulin_FtsZ_GTPase"/>
</dbReference>
<dbReference type="SUPFAM" id="SSF52490">
    <property type="entry name" value="Tubulin nucleotide-binding domain-like"/>
    <property type="match status" value="1"/>
</dbReference>
<keyword evidence="4 8" id="KW-0132">Cell division</keyword>
<dbReference type="PANTHER" id="PTHR30314:SF3">
    <property type="entry name" value="MITOCHONDRIAL DIVISION PROTEIN FSZA"/>
    <property type="match status" value="1"/>
</dbReference>
<keyword evidence="9" id="KW-1185">Reference proteome</keyword>